<evidence type="ECO:0000313" key="5">
    <source>
        <dbReference type="EMBL" id="NEX88884.1"/>
    </source>
</evidence>
<evidence type="ECO:0000256" key="3">
    <source>
        <dbReference type="ARBA" id="ARBA00022801"/>
    </source>
</evidence>
<evidence type="ECO:0000256" key="2">
    <source>
        <dbReference type="ARBA" id="ARBA00022670"/>
    </source>
</evidence>
<dbReference type="GO" id="GO:0008233">
    <property type="term" value="F:peptidase activity"/>
    <property type="evidence" value="ECO:0007669"/>
    <property type="project" value="UniProtKB-KW"/>
</dbReference>
<feature type="domain" description="Prohead serine protease" evidence="4">
    <location>
        <begin position="20"/>
        <end position="169"/>
    </location>
</feature>
<evidence type="ECO:0000313" key="6">
    <source>
        <dbReference type="Proteomes" id="UP000472827"/>
    </source>
</evidence>
<comment type="caution">
    <text evidence="5">The sequence shown here is derived from an EMBL/GenBank/DDBJ whole genome shotgun (WGS) entry which is preliminary data.</text>
</comment>
<reference evidence="5 6" key="1">
    <citation type="submission" date="2020-02" db="EMBL/GenBank/DDBJ databases">
        <title>Genome sequencing of Aeromonas rivipollensis.</title>
        <authorList>
            <person name="Fono-Tamo Ubani E.K."/>
            <person name="Lekota K.E."/>
        </authorList>
    </citation>
    <scope>NUCLEOTIDE SEQUENCE [LARGE SCALE GENOMIC DNA]</scope>
    <source>
        <strain evidence="5 6">G78</strain>
    </source>
</reference>
<evidence type="ECO:0000259" key="4">
    <source>
        <dbReference type="Pfam" id="PF04586"/>
    </source>
</evidence>
<dbReference type="EMBL" id="JAAILA010000012">
    <property type="protein sequence ID" value="NEX88884.1"/>
    <property type="molecule type" value="Genomic_DNA"/>
</dbReference>
<dbReference type="NCBIfam" id="TIGR01543">
    <property type="entry name" value="proheadase_HK97"/>
    <property type="match status" value="1"/>
</dbReference>
<keyword evidence="6" id="KW-1185">Reference proteome</keyword>
<dbReference type="Pfam" id="PF04586">
    <property type="entry name" value="Peptidase_S78"/>
    <property type="match status" value="1"/>
</dbReference>
<evidence type="ECO:0000256" key="1">
    <source>
        <dbReference type="ARBA" id="ARBA00022612"/>
    </source>
</evidence>
<keyword evidence="3" id="KW-0378">Hydrolase</keyword>
<dbReference type="InterPro" id="IPR054613">
    <property type="entry name" value="Peptidase_S78_dom"/>
</dbReference>
<keyword evidence="2 5" id="KW-0645">Protease</keyword>
<dbReference type="Proteomes" id="UP000472827">
    <property type="component" value="Unassembled WGS sequence"/>
</dbReference>
<keyword evidence="1" id="KW-1188">Viral release from host cell</keyword>
<dbReference type="GO" id="GO:0006508">
    <property type="term" value="P:proteolysis"/>
    <property type="evidence" value="ECO:0007669"/>
    <property type="project" value="UniProtKB-KW"/>
</dbReference>
<accession>A0ABX0CYN2</accession>
<protein>
    <submittedName>
        <fullName evidence="5">HK97 family phage prohead protease</fullName>
    </submittedName>
</protein>
<gene>
    <name evidence="5" type="ORF">G4923_09225</name>
</gene>
<proteinExistence type="predicted"/>
<dbReference type="RefSeq" id="WP_163136756.1">
    <property type="nucleotide sequence ID" value="NZ_JAAILA010000012.1"/>
</dbReference>
<organism evidence="5 6">
    <name type="scientific">Aeromonas rivipollensis</name>
    <dbReference type="NCBI Taxonomy" id="948519"/>
    <lineage>
        <taxon>Bacteria</taxon>
        <taxon>Pseudomonadati</taxon>
        <taxon>Pseudomonadota</taxon>
        <taxon>Gammaproteobacteria</taxon>
        <taxon>Aeromonadales</taxon>
        <taxon>Aeromonadaceae</taxon>
        <taxon>Aeromonas</taxon>
    </lineage>
</organism>
<dbReference type="InterPro" id="IPR006433">
    <property type="entry name" value="Prohead_protease"/>
</dbReference>
<sequence length="203" mass="22930">MGTKTKALKLRFKEVDGVSDDGEIYAWGNISNVVDYNNELVETGAYQATLDFHEDEGTSIKMLYQHDPDRVIGVWDEYGVSEIDGKEGFWVKGRINLDIPLGKEVHSNLKMGALDSLSIGYLVLDEYKGNDGVIHLKSIIINETSIVTFPANAASKIISIKNRLEQEKQEVVEPEIQKVSINSWEDIKRKSRMKSILEQIRSK</sequence>
<name>A0ABX0CYN2_9GAMM</name>